<comment type="subcellular location">
    <subcellularLocation>
        <location evidence="2">Cytoplasm</location>
    </subcellularLocation>
</comment>
<comment type="similarity">
    <text evidence="1 2">Belongs to the CutC family.</text>
</comment>
<dbReference type="GO" id="GO:0005737">
    <property type="term" value="C:cytoplasm"/>
    <property type="evidence" value="ECO:0007669"/>
    <property type="project" value="UniProtKB-SubCell"/>
</dbReference>
<dbReference type="EMBL" id="JABZGR010000008">
    <property type="protein sequence ID" value="MBF0970231.1"/>
    <property type="molecule type" value="Genomic_DNA"/>
</dbReference>
<dbReference type="HAMAP" id="MF_00795">
    <property type="entry name" value="CutC"/>
    <property type="match status" value="1"/>
</dbReference>
<dbReference type="InterPro" id="IPR036822">
    <property type="entry name" value="CutC-like_dom_sf"/>
</dbReference>
<dbReference type="RefSeq" id="WP_303763522.1">
    <property type="nucleotide sequence ID" value="NZ_JABZGR010000008.1"/>
</dbReference>
<dbReference type="Gene3D" id="3.20.20.380">
    <property type="entry name" value="Copper homeostasis (CutC) domain"/>
    <property type="match status" value="1"/>
</dbReference>
<dbReference type="AlphaFoldDB" id="A0A929RXR0"/>
<evidence type="ECO:0000313" key="3">
    <source>
        <dbReference type="EMBL" id="MBF0970231.1"/>
    </source>
</evidence>
<dbReference type="Pfam" id="PF03932">
    <property type="entry name" value="CutC"/>
    <property type="match status" value="1"/>
</dbReference>
<evidence type="ECO:0000256" key="2">
    <source>
        <dbReference type="HAMAP-Rule" id="MF_00795"/>
    </source>
</evidence>
<evidence type="ECO:0000313" key="4">
    <source>
        <dbReference type="Proteomes" id="UP000704068"/>
    </source>
</evidence>
<gene>
    <name evidence="2" type="primary">cutC</name>
    <name evidence="3" type="ORF">HXK21_04220</name>
</gene>
<dbReference type="FunFam" id="3.20.20.380:FF:000001">
    <property type="entry name" value="Copper homeostasis protein CutC"/>
    <property type="match status" value="1"/>
</dbReference>
<reference evidence="3" key="1">
    <citation type="submission" date="2020-04" db="EMBL/GenBank/DDBJ databases">
        <title>Deep metagenomics examines the oral microbiome during advanced dental caries in children, revealing novel taxa and co-occurrences with host molecules.</title>
        <authorList>
            <person name="Baker J.L."/>
            <person name="Morton J.T."/>
            <person name="Dinis M."/>
            <person name="Alvarez R."/>
            <person name="Tran N.C."/>
            <person name="Knight R."/>
            <person name="Edlund A."/>
        </authorList>
    </citation>
    <scope>NUCLEOTIDE SEQUENCE</scope>
    <source>
        <strain evidence="3">JCVI_34_bin.1</strain>
    </source>
</reference>
<protein>
    <recommendedName>
        <fullName evidence="2">PF03932 family protein CutC</fullName>
    </recommendedName>
</protein>
<sequence length="243" mass="26220">MELEICTNSYNSALAAQQGGADRIELCVGLAEGGLTPSMGLIKQVAQLSRLKKHVLIRPRGGDFCYTPDEVAIMETDIRLLKEEGIDGVVIGALNSDGTIDLPTMRRLIAAAEGLSITFHRAFDMCANPEKALEDIIALGCHRVLTSGLSPTAEQGIPMLRKLVKLSGRRIEIMPGCGVTPQNAARILRETGATNIHASAKHTRDSVMAYRRDTIDMGEKGKDEFAIQETSPRLVAAIRQAIG</sequence>
<name>A0A929RXR0_9BACT</name>
<comment type="caution">
    <text evidence="3">The sequence shown here is derived from an EMBL/GenBank/DDBJ whole genome shotgun (WGS) entry which is preliminary data.</text>
</comment>
<dbReference type="GO" id="GO:0005507">
    <property type="term" value="F:copper ion binding"/>
    <property type="evidence" value="ECO:0007669"/>
    <property type="project" value="TreeGrafter"/>
</dbReference>
<proteinExistence type="inferred from homology"/>
<dbReference type="SUPFAM" id="SSF110395">
    <property type="entry name" value="CutC-like"/>
    <property type="match status" value="1"/>
</dbReference>
<organism evidence="3 4">
    <name type="scientific">Alloprevotella tannerae</name>
    <dbReference type="NCBI Taxonomy" id="76122"/>
    <lineage>
        <taxon>Bacteria</taxon>
        <taxon>Pseudomonadati</taxon>
        <taxon>Bacteroidota</taxon>
        <taxon>Bacteroidia</taxon>
        <taxon>Bacteroidales</taxon>
        <taxon>Prevotellaceae</taxon>
        <taxon>Alloprevotella</taxon>
    </lineage>
</organism>
<dbReference type="PANTHER" id="PTHR12598">
    <property type="entry name" value="COPPER HOMEOSTASIS PROTEIN CUTC"/>
    <property type="match status" value="1"/>
</dbReference>
<evidence type="ECO:0000256" key="1">
    <source>
        <dbReference type="ARBA" id="ARBA00007768"/>
    </source>
</evidence>
<accession>A0A929RXR0</accession>
<keyword evidence="2" id="KW-0963">Cytoplasm</keyword>
<comment type="caution">
    <text evidence="2">Once thought to be involved in copper homeostasis, experiments in E.coli have shown this is not the case.</text>
</comment>
<dbReference type="InterPro" id="IPR005627">
    <property type="entry name" value="CutC-like"/>
</dbReference>
<dbReference type="PANTHER" id="PTHR12598:SF0">
    <property type="entry name" value="COPPER HOMEOSTASIS PROTEIN CUTC HOMOLOG"/>
    <property type="match status" value="1"/>
</dbReference>
<dbReference type="Proteomes" id="UP000704068">
    <property type="component" value="Unassembled WGS sequence"/>
</dbReference>